<accession>A0A7H1N6S4</accession>
<protein>
    <submittedName>
        <fullName evidence="2">AAA family ATPase</fullName>
    </submittedName>
</protein>
<dbReference type="AlphaFoldDB" id="A0A7H1N6S4"/>
<dbReference type="Gene3D" id="3.40.50.300">
    <property type="entry name" value="P-loop containing nucleotide triphosphate hydrolases"/>
    <property type="match status" value="1"/>
</dbReference>
<evidence type="ECO:0000313" key="3">
    <source>
        <dbReference type="Proteomes" id="UP000516369"/>
    </source>
</evidence>
<dbReference type="Pfam" id="PF01636">
    <property type="entry name" value="APH"/>
    <property type="match status" value="1"/>
</dbReference>
<gene>
    <name evidence="2" type="ORF">HQ394_17465</name>
</gene>
<reference evidence="2 3" key="1">
    <citation type="submission" date="2020-05" db="EMBL/GenBank/DDBJ databases">
        <title>Complete closed genome sequence of Defluviicoccus vanus.</title>
        <authorList>
            <person name="Bessarab I."/>
            <person name="Arumugam K."/>
            <person name="Maszenan A.M."/>
            <person name="Seviour R.J."/>
            <person name="Williams R.B."/>
        </authorList>
    </citation>
    <scope>NUCLEOTIDE SEQUENCE [LARGE SCALE GENOMIC DNA]</scope>
    <source>
        <strain evidence="2 3">Ben 114</strain>
    </source>
</reference>
<dbReference type="PANTHER" id="PTHR43883">
    <property type="entry name" value="SLR0207 PROTEIN"/>
    <property type="match status" value="1"/>
</dbReference>
<dbReference type="KEGG" id="dvn:HQ394_17465"/>
<organism evidence="2 3">
    <name type="scientific">Defluviicoccus vanus</name>
    <dbReference type="NCBI Taxonomy" id="111831"/>
    <lineage>
        <taxon>Bacteria</taxon>
        <taxon>Pseudomonadati</taxon>
        <taxon>Pseudomonadota</taxon>
        <taxon>Alphaproteobacteria</taxon>
        <taxon>Rhodospirillales</taxon>
        <taxon>Rhodospirillaceae</taxon>
        <taxon>Defluviicoccus</taxon>
    </lineage>
</organism>
<evidence type="ECO:0000313" key="2">
    <source>
        <dbReference type="EMBL" id="QNT71410.1"/>
    </source>
</evidence>
<dbReference type="InterPro" id="IPR002575">
    <property type="entry name" value="Aminoglycoside_PTrfase"/>
</dbReference>
<dbReference type="SUPFAM" id="SSF56112">
    <property type="entry name" value="Protein kinase-like (PK-like)"/>
    <property type="match status" value="1"/>
</dbReference>
<feature type="domain" description="Aminoglycoside phosphotransferase" evidence="1">
    <location>
        <begin position="105"/>
        <end position="249"/>
    </location>
</feature>
<name>A0A7H1N6S4_9PROT</name>
<dbReference type="InterPro" id="IPR027417">
    <property type="entry name" value="P-loop_NTPase"/>
</dbReference>
<dbReference type="InterPro" id="IPR011009">
    <property type="entry name" value="Kinase-like_dom_sf"/>
</dbReference>
<keyword evidence="3" id="KW-1185">Reference proteome</keyword>
<proteinExistence type="predicted"/>
<dbReference type="PANTHER" id="PTHR43883:SF1">
    <property type="entry name" value="GLUCONOKINASE"/>
    <property type="match status" value="1"/>
</dbReference>
<dbReference type="InterPro" id="IPR052732">
    <property type="entry name" value="Cell-binding_unc_protein"/>
</dbReference>
<dbReference type="SUPFAM" id="SSF52540">
    <property type="entry name" value="P-loop containing nucleoside triphosphate hydrolases"/>
    <property type="match status" value="1"/>
</dbReference>
<dbReference type="Proteomes" id="UP000516369">
    <property type="component" value="Chromosome"/>
</dbReference>
<sequence>METHVSVLFLAGHLAYKLKRAVRLPYLDFSTAALRRSFCEREVEINQRTAPMLYHRVVPVVRTPQGALAVGGEGEPVDWLVQMTGFPQDALFDRLATAGRLDRFAVEILADVIASFHAAAEVRPEAGGAVAMQRVVDSNRQCFAEFADAYPQQARIDALLQQTDVALEASAPLLDQRHSAGMVRRCHGDLHLRNIVAFGGRPVLFDAIEFADAFADIDVLYDLAFLVMDLDARGLRHLASILLNRYLDNTGDATGLAVLPFFMSLRAAIRSHVAAAAAATPSLSPTAAGQHRAEASRYLDLALAYLTPVPARLIAVGGLSGSGKSRLARDLAPHVGTAPGARVIRTDTTRKRLSGVEMTTRLGATFYSAEMNRRTYAAVEEEAKAALAAGHAVIADAVFARPEERAAIEAVAAAADVPFDAVWLDASPQLLEERVTRRRMNASDATPEVVRLQLSYDLGDLHWRRIDSSGSQEATLSAPPLLWALRNRKSFTPDPC</sequence>
<evidence type="ECO:0000259" key="1">
    <source>
        <dbReference type="Pfam" id="PF01636"/>
    </source>
</evidence>
<dbReference type="Pfam" id="PF13671">
    <property type="entry name" value="AAA_33"/>
    <property type="match status" value="1"/>
</dbReference>
<dbReference type="EMBL" id="CP053923">
    <property type="protein sequence ID" value="QNT71410.1"/>
    <property type="molecule type" value="Genomic_DNA"/>
</dbReference>